<evidence type="ECO:0000313" key="3">
    <source>
        <dbReference type="EMBL" id="SBO27129.1"/>
    </source>
</evidence>
<evidence type="ECO:0000313" key="5">
    <source>
        <dbReference type="Proteomes" id="UP000182128"/>
    </source>
</evidence>
<dbReference type="EMBL" id="CWHQ02000026">
    <property type="protein sequence ID" value="SBO27129.1"/>
    <property type="molecule type" value="Genomic_DNA"/>
</dbReference>
<dbReference type="VEuPathDB" id="PlasmoDB:PKNH_1456100"/>
<keyword evidence="1" id="KW-0175">Coiled coil</keyword>
<proteinExistence type="predicted"/>
<feature type="chain" id="PRO_5036015688" evidence="2">
    <location>
        <begin position="24"/>
        <end position="617"/>
    </location>
</feature>
<dbReference type="OrthoDB" id="370440at2759"/>
<evidence type="ECO:0000256" key="1">
    <source>
        <dbReference type="SAM" id="Coils"/>
    </source>
</evidence>
<dbReference type="Proteomes" id="UP000182142">
    <property type="component" value="Unassembled WGS sequence"/>
</dbReference>
<gene>
    <name evidence="3" type="ORF">PKNA1_C2_1456100</name>
    <name evidence="4" type="ORF">PKNA1_H1_1456100</name>
</gene>
<protein>
    <submittedName>
        <fullName evidence="4">Uncharacterized protein</fullName>
    </submittedName>
</protein>
<organism evidence="4 6">
    <name type="scientific">Plasmodium knowlesi (strain H)</name>
    <dbReference type="NCBI Taxonomy" id="5851"/>
    <lineage>
        <taxon>Eukaryota</taxon>
        <taxon>Sar</taxon>
        <taxon>Alveolata</taxon>
        <taxon>Apicomplexa</taxon>
        <taxon>Aconoidasida</taxon>
        <taxon>Haemosporida</taxon>
        <taxon>Plasmodiidae</taxon>
        <taxon>Plasmodium</taxon>
        <taxon>Plasmodium (Plasmodium)</taxon>
    </lineage>
</organism>
<evidence type="ECO:0000256" key="2">
    <source>
        <dbReference type="SAM" id="SignalP"/>
    </source>
</evidence>
<reference evidence="4" key="1">
    <citation type="submission" date="2016-05" db="EMBL/GenBank/DDBJ databases">
        <authorList>
            <person name="Lavstsen T."/>
            <person name="Jespersen J.S."/>
        </authorList>
    </citation>
    <scope>NUCLEOTIDE SEQUENCE [LARGE SCALE GENOMIC DNA]</scope>
</reference>
<dbReference type="Proteomes" id="UP000182128">
    <property type="component" value="Unassembled WGS sequence"/>
</dbReference>
<evidence type="ECO:0000313" key="6">
    <source>
        <dbReference type="Proteomes" id="UP000182142"/>
    </source>
</evidence>
<accession>A0A1A7W5U9</accession>
<name>A0A1A7W5U9_PLAKH</name>
<evidence type="ECO:0000313" key="4">
    <source>
        <dbReference type="EMBL" id="SBO29365.1"/>
    </source>
</evidence>
<dbReference type="AlphaFoldDB" id="A0A1A7W5U9"/>
<reference evidence="5 6" key="2">
    <citation type="submission" date="2016-05" db="EMBL/GenBank/DDBJ databases">
        <authorList>
            <person name="Sharaf H."/>
        </authorList>
    </citation>
    <scope>NUCLEOTIDE SEQUENCE [LARGE SCALE GENOMIC DNA]</scope>
    <source>
        <strain evidence="5 6">H</strain>
    </source>
</reference>
<feature type="signal peptide" evidence="2">
    <location>
        <begin position="1"/>
        <end position="23"/>
    </location>
</feature>
<keyword evidence="2" id="KW-0732">Signal</keyword>
<dbReference type="EMBL" id="CWHR02000027">
    <property type="protein sequence ID" value="SBO29365.1"/>
    <property type="molecule type" value="Genomic_DNA"/>
</dbReference>
<sequence>MSPLLVPFLLLFRLLFFPQSVSIDDGLFTSRVLNPFHYQREKMRIMKHVNSLAFLYNEFKNNVEDLEKTYDNFLKALKVSKETEERLLKMNDLKTANFISEMEDLKNEYDVFKDSIEENLNKKKEEFKKTLKISIDGFFKNSIKELKGITKYINYINLNATNLHKLVSSIFSKAMNLSDIYEQNINHIYEIGKEYYRIKLSSLNNQLISEYEEYNKTLGFVSNEKYLEKFSDIFYIEMIKNYLKKSTHKTVMIDLSNILERHSFHELSYFFNIFLKNFEKGVIIYVINRVDTNYHNKKMIFIEYFKLYELVQYIKSNYNHLKVDFIEIHVFNMYISFFVNANGILYHVNYEYFLDANSINLYNAHNYGYFFTNQKIPDEASSWSKNYGKTPLNNSHQVSPPQDRIYVLYVGSRVVQDNCIMYNREDMIEFKKENAYKIIQQNKFNSHDSFFNIFLLKLESEYNFYNQFLNSEYEKLYRFSVHNCNMILTYDSLSKFDIPHEKFTSHFKDVYALIIIYPGSNISSMCSLFSNYIFRESIYNIREEQSNVLEIYAEKKKLTMLVNNKTKNYYVDLNNKKNEEPLETSLLKMKNCLKQYVRSNYDDYFDYLNIIYFVSSD</sequence>
<feature type="coiled-coil region" evidence="1">
    <location>
        <begin position="56"/>
        <end position="122"/>
    </location>
</feature>